<organism evidence="3 4">
    <name type="scientific">Mycolicibacterium monacense</name>
    <name type="common">Mycobacterium monacense</name>
    <dbReference type="NCBI Taxonomy" id="85693"/>
    <lineage>
        <taxon>Bacteria</taxon>
        <taxon>Bacillati</taxon>
        <taxon>Actinomycetota</taxon>
        <taxon>Actinomycetes</taxon>
        <taxon>Mycobacteriales</taxon>
        <taxon>Mycobacteriaceae</taxon>
        <taxon>Mycolicibacterium</taxon>
    </lineage>
</organism>
<keyword evidence="4" id="KW-1185">Reference proteome</keyword>
<evidence type="ECO:0000313" key="4">
    <source>
        <dbReference type="Proteomes" id="UP000466039"/>
    </source>
</evidence>
<keyword evidence="1" id="KW-0812">Transmembrane</keyword>
<dbReference type="Pfam" id="PF14258">
    <property type="entry name" value="DUF4350"/>
    <property type="match status" value="1"/>
</dbReference>
<sequence>MTPSATAVGPTVTQRWRTGRWVVLALLVIIAVATVGTLLTASRPGAPMDPQSTSPDGVRALVTLLRDRGVEVVEADSVADVEGAARGSQPGDTLIVFAETFRLTDDEQLRRLADLPADRLLLEPVSRVREALAPQLRSDGVSSFAPQPDCDLREANRAGDAQLGLAPSYRAAEPGLALTRCYDGALVRYTEAGRTNTVVGTSGFMTNAGLLKQGNAALAMNLAGSAPRVIWFVPQEREGAGGTASLSDLIPDQVGWIVLQLSLAVALLAIWQGRRLGPLVAEQLPVVIRASETVEGRGRLYRSRRARDRAADALRTATRTRLLPRLGLPANAQPPAVVQAVAQRTGADPQGVAHALYGPAPTTDADLVTIAHQLDDIERQVTHS</sequence>
<feature type="domain" description="DUF4350" evidence="2">
    <location>
        <begin position="50"/>
        <end position="222"/>
    </location>
</feature>
<evidence type="ECO:0000313" key="3">
    <source>
        <dbReference type="EMBL" id="BBZ63999.1"/>
    </source>
</evidence>
<name>A0AAD1N1N0_MYCMB</name>
<accession>A0AAD1N1N0</accession>
<evidence type="ECO:0000256" key="1">
    <source>
        <dbReference type="SAM" id="Phobius"/>
    </source>
</evidence>
<dbReference type="PROSITE" id="PS00430">
    <property type="entry name" value="TONB_DEPENDENT_REC_1"/>
    <property type="match status" value="1"/>
</dbReference>
<keyword evidence="1" id="KW-0472">Membrane</keyword>
<keyword evidence="1" id="KW-1133">Transmembrane helix</keyword>
<evidence type="ECO:0000259" key="2">
    <source>
        <dbReference type="Pfam" id="PF14258"/>
    </source>
</evidence>
<gene>
    <name evidence="3" type="ORF">MMON_53000</name>
</gene>
<dbReference type="EMBL" id="AP022617">
    <property type="protein sequence ID" value="BBZ63999.1"/>
    <property type="molecule type" value="Genomic_DNA"/>
</dbReference>
<dbReference type="InterPro" id="IPR010916">
    <property type="entry name" value="TonB_box_CS"/>
</dbReference>
<proteinExistence type="predicted"/>
<dbReference type="InterPro" id="IPR025646">
    <property type="entry name" value="DUF4350"/>
</dbReference>
<dbReference type="AlphaFoldDB" id="A0AAD1N1N0"/>
<reference evidence="3 4" key="1">
    <citation type="journal article" date="2019" name="Emerg. Microbes Infect.">
        <title>Comprehensive subspecies identification of 175 nontuberculous mycobacteria species based on 7547 genomic profiles.</title>
        <authorList>
            <person name="Matsumoto Y."/>
            <person name="Kinjo T."/>
            <person name="Motooka D."/>
            <person name="Nabeya D."/>
            <person name="Jung N."/>
            <person name="Uechi K."/>
            <person name="Horii T."/>
            <person name="Iida T."/>
            <person name="Fujita J."/>
            <person name="Nakamura S."/>
        </authorList>
    </citation>
    <scope>NUCLEOTIDE SEQUENCE [LARGE SCALE GENOMIC DNA]</scope>
    <source>
        <strain evidence="3 4">JCM 15658</strain>
    </source>
</reference>
<dbReference type="RefSeq" id="WP_179967802.1">
    <property type="nucleotide sequence ID" value="NZ_AP022617.1"/>
</dbReference>
<feature type="transmembrane region" description="Helical" evidence="1">
    <location>
        <begin position="21"/>
        <end position="41"/>
    </location>
</feature>
<dbReference type="Proteomes" id="UP000466039">
    <property type="component" value="Chromosome"/>
</dbReference>
<protein>
    <submittedName>
        <fullName evidence="3">Membrane protein</fullName>
    </submittedName>
</protein>